<dbReference type="InterPro" id="IPR051021">
    <property type="entry name" value="Mito_Ser/Thr_phosphatase"/>
</dbReference>
<evidence type="ECO:0000256" key="8">
    <source>
        <dbReference type="ARBA" id="ARBA00042520"/>
    </source>
</evidence>
<evidence type="ECO:0000256" key="6">
    <source>
        <dbReference type="ARBA" id="ARBA00039765"/>
    </source>
</evidence>
<keyword evidence="5" id="KW-0378">Hydrolase</keyword>
<evidence type="ECO:0000256" key="2">
    <source>
        <dbReference type="ARBA" id="ARBA00006717"/>
    </source>
</evidence>
<dbReference type="InterPro" id="IPR029033">
    <property type="entry name" value="His_PPase_superfam"/>
</dbReference>
<protein>
    <recommendedName>
        <fullName evidence="6">Serine/threonine-protein phosphatase PGAM5, mitochondrial</fullName>
        <ecNumber evidence="3">3.1.3.16</ecNumber>
    </recommendedName>
    <alternativeName>
        <fullName evidence="8">Phosphoglycerate mutase family member 5 homolog</fullName>
    </alternativeName>
    <alternativeName>
        <fullName evidence="7">Serine/threonine-protein phosphatase Pgam5, mitochondrial</fullName>
    </alternativeName>
</protein>
<evidence type="ECO:0000313" key="11">
    <source>
        <dbReference type="Proteomes" id="UP000887540"/>
    </source>
</evidence>
<dbReference type="EC" id="3.1.3.16" evidence="3"/>
<dbReference type="Proteomes" id="UP000887540">
    <property type="component" value="Unplaced"/>
</dbReference>
<dbReference type="SMART" id="SM00855">
    <property type="entry name" value="PGAM"/>
    <property type="match status" value="1"/>
</dbReference>
<dbReference type="AlphaFoldDB" id="A0A914EGM4"/>
<comment type="catalytic activity">
    <reaction evidence="10">
        <text>O-phospho-L-threonyl-[protein] + H2O = L-threonyl-[protein] + phosphate</text>
        <dbReference type="Rhea" id="RHEA:47004"/>
        <dbReference type="Rhea" id="RHEA-COMP:11060"/>
        <dbReference type="Rhea" id="RHEA-COMP:11605"/>
        <dbReference type="ChEBI" id="CHEBI:15377"/>
        <dbReference type="ChEBI" id="CHEBI:30013"/>
        <dbReference type="ChEBI" id="CHEBI:43474"/>
        <dbReference type="ChEBI" id="CHEBI:61977"/>
        <dbReference type="EC" id="3.1.3.16"/>
    </reaction>
</comment>
<keyword evidence="11" id="KW-1185">Reference proteome</keyword>
<evidence type="ECO:0000256" key="10">
    <source>
        <dbReference type="ARBA" id="ARBA00048336"/>
    </source>
</evidence>
<dbReference type="CDD" id="cd07067">
    <property type="entry name" value="HP_PGM_like"/>
    <property type="match status" value="1"/>
</dbReference>
<evidence type="ECO:0000256" key="1">
    <source>
        <dbReference type="ARBA" id="ARBA00004294"/>
    </source>
</evidence>
<dbReference type="GO" id="GO:0090141">
    <property type="term" value="P:positive regulation of mitochondrial fission"/>
    <property type="evidence" value="ECO:0007669"/>
    <property type="project" value="TreeGrafter"/>
</dbReference>
<evidence type="ECO:0000256" key="5">
    <source>
        <dbReference type="ARBA" id="ARBA00022801"/>
    </source>
</evidence>
<keyword evidence="4" id="KW-1000">Mitochondrion outer membrane</keyword>
<dbReference type="GO" id="GO:0005741">
    <property type="term" value="C:mitochondrial outer membrane"/>
    <property type="evidence" value="ECO:0007669"/>
    <property type="project" value="UniProtKB-SubCell"/>
</dbReference>
<comment type="subcellular location">
    <subcellularLocation>
        <location evidence="1">Mitochondrion outer membrane</location>
    </subcellularLocation>
</comment>
<evidence type="ECO:0000256" key="4">
    <source>
        <dbReference type="ARBA" id="ARBA00022787"/>
    </source>
</evidence>
<evidence type="ECO:0000256" key="7">
    <source>
        <dbReference type="ARBA" id="ARBA00040722"/>
    </source>
</evidence>
<evidence type="ECO:0000256" key="9">
    <source>
        <dbReference type="ARBA" id="ARBA00047761"/>
    </source>
</evidence>
<accession>A0A914EGM4</accession>
<keyword evidence="4" id="KW-0496">Mitochondrion</keyword>
<evidence type="ECO:0000313" key="12">
    <source>
        <dbReference type="WBParaSite" id="ACRNAN_scaffold7730.g20618.t1"/>
    </source>
</evidence>
<dbReference type="Pfam" id="PF00300">
    <property type="entry name" value="His_Phos_1"/>
    <property type="match status" value="1"/>
</dbReference>
<dbReference type="InterPro" id="IPR013078">
    <property type="entry name" value="His_Pase_superF_clade-1"/>
</dbReference>
<name>A0A914EGM4_9BILA</name>
<dbReference type="SUPFAM" id="SSF53254">
    <property type="entry name" value="Phosphoglycerate mutase-like"/>
    <property type="match status" value="1"/>
</dbReference>
<proteinExistence type="inferred from homology"/>
<dbReference type="PANTHER" id="PTHR20935:SF0">
    <property type="entry name" value="SERINE_THREONINE-PROTEIN PHOSPHATASE PGAM5, MITOCHONDRIAL"/>
    <property type="match status" value="1"/>
</dbReference>
<dbReference type="Gene3D" id="3.40.50.1240">
    <property type="entry name" value="Phosphoglycerate mutase-like"/>
    <property type="match status" value="1"/>
</dbReference>
<reference evidence="12" key="1">
    <citation type="submission" date="2022-11" db="UniProtKB">
        <authorList>
            <consortium name="WormBaseParasite"/>
        </authorList>
    </citation>
    <scope>IDENTIFICATION</scope>
</reference>
<comment type="catalytic activity">
    <reaction evidence="9">
        <text>O-phospho-L-seryl-[protein] + H2O = L-seryl-[protein] + phosphate</text>
        <dbReference type="Rhea" id="RHEA:20629"/>
        <dbReference type="Rhea" id="RHEA-COMP:9863"/>
        <dbReference type="Rhea" id="RHEA-COMP:11604"/>
        <dbReference type="ChEBI" id="CHEBI:15377"/>
        <dbReference type="ChEBI" id="CHEBI:29999"/>
        <dbReference type="ChEBI" id="CHEBI:43474"/>
        <dbReference type="ChEBI" id="CHEBI:83421"/>
        <dbReference type="EC" id="3.1.3.16"/>
    </reaction>
</comment>
<comment type="similarity">
    <text evidence="2">Belongs to the phosphoglycerate mutase family. BPG-dependent PGAM subfamily.</text>
</comment>
<sequence length="289" mass="33457">MWKKVLKIGVPTTCALLTGSYLYRNDLRAFAATAIPDHFSDISSWSSDFWESQSNLFPRKPWNKNWDNRDPMTMVDIDKYMEANEETRKELLKEVKPTATRHIFLIRHGQYQLDSKEKYLTALGREQAILLGKSLAEGGTKFDKCIYSTMNRATETAQLMMEQLPPLKSKSDSILEEGAPYPPEPRHGDWRPRLKEFYTEGSRIEAAFRKYIHRASPKQKEDSYELIVCHANVIRYFICRALQFPPEGWLRISIGNTGITWLVIRPNGNVSLRYLGEIGHLHPDKLTFT</sequence>
<dbReference type="GO" id="GO:0004722">
    <property type="term" value="F:protein serine/threonine phosphatase activity"/>
    <property type="evidence" value="ECO:0007669"/>
    <property type="project" value="UniProtKB-EC"/>
</dbReference>
<organism evidence="11 12">
    <name type="scientific">Acrobeloides nanus</name>
    <dbReference type="NCBI Taxonomy" id="290746"/>
    <lineage>
        <taxon>Eukaryota</taxon>
        <taxon>Metazoa</taxon>
        <taxon>Ecdysozoa</taxon>
        <taxon>Nematoda</taxon>
        <taxon>Chromadorea</taxon>
        <taxon>Rhabditida</taxon>
        <taxon>Tylenchina</taxon>
        <taxon>Cephalobomorpha</taxon>
        <taxon>Cephaloboidea</taxon>
        <taxon>Cephalobidae</taxon>
        <taxon>Acrobeloides</taxon>
    </lineage>
</organism>
<evidence type="ECO:0000256" key="3">
    <source>
        <dbReference type="ARBA" id="ARBA00013081"/>
    </source>
</evidence>
<dbReference type="WBParaSite" id="ACRNAN_scaffold7730.g20618.t1">
    <property type="protein sequence ID" value="ACRNAN_scaffold7730.g20618.t1"/>
    <property type="gene ID" value="ACRNAN_scaffold7730.g20618"/>
</dbReference>
<keyword evidence="4" id="KW-0472">Membrane</keyword>
<dbReference type="PANTHER" id="PTHR20935">
    <property type="entry name" value="PHOSPHOGLYCERATE MUTASE-RELATED"/>
    <property type="match status" value="1"/>
</dbReference>